<keyword evidence="5" id="KW-0539">Nucleus</keyword>
<dbReference type="PANTHER" id="PTHR17204:SF23">
    <property type="entry name" value="U1 SMALL NUCLEAR RIBONUCLEOPROTEIN COMPONENT PRP42"/>
    <property type="match status" value="1"/>
</dbReference>
<evidence type="ECO:0000313" key="6">
    <source>
        <dbReference type="EMBL" id="WPK24251.1"/>
    </source>
</evidence>
<evidence type="ECO:0000256" key="5">
    <source>
        <dbReference type="ARBA" id="ARBA00023242"/>
    </source>
</evidence>
<dbReference type="GO" id="GO:0030627">
    <property type="term" value="F:pre-mRNA 5'-splice site binding"/>
    <property type="evidence" value="ECO:0007669"/>
    <property type="project" value="TreeGrafter"/>
</dbReference>
<dbReference type="InterPro" id="IPR011990">
    <property type="entry name" value="TPR-like_helical_dom_sf"/>
</dbReference>
<dbReference type="SUPFAM" id="SSF48452">
    <property type="entry name" value="TPR-like"/>
    <property type="match status" value="1"/>
</dbReference>
<sequence length="474" mass="55442">MENQNDWQGVSLALLKDPHNFKLWQQFVYTVEHQNGTRLDVTSSEAQKTLLRQVYESFLRKYPYICKYWISFAGWERKLDGVDRAEAVFQQGLRFLSLDLHYWVAYLNFLVETISSNVEEVADLFERAREKIGFNYYAYEFYSLYIEFLKTYHTSENKFLDKLALLFRLTMEIPLYDYSSLYKELILFVQPQKQSLSHLTSFLGEANLKTMRKECNNNNNLILQKLNKIITDAYIVVQSQSFEIYAFEKEIPSPVSYTPERLLAATRELWHRYLSFAEYNFPFSYVAQLFDRCVYLTSDYTEFYESYVDYLIKFDKLSLAKSVLNTGCASVSSIGGTVLLLRLVDLEIYEGNVIRARDLLASFIAHNKSTPLCIYDKLLEVEALLSRNDEQHLCLLAKELIKATKSTTYFRKIAQFDISNKTLAEFFLLFISDPQELKLEESKSFWEQLQKCADNSQLESVTIPESFAKLSATT</sequence>
<dbReference type="GO" id="GO:0005685">
    <property type="term" value="C:U1 snRNP"/>
    <property type="evidence" value="ECO:0007669"/>
    <property type="project" value="TreeGrafter"/>
</dbReference>
<dbReference type="Gene3D" id="1.25.40.10">
    <property type="entry name" value="Tetratricopeptide repeat domain"/>
    <property type="match status" value="2"/>
</dbReference>
<dbReference type="EMBL" id="CP138895">
    <property type="protein sequence ID" value="WPK24251.1"/>
    <property type="molecule type" value="Genomic_DNA"/>
</dbReference>
<dbReference type="GO" id="GO:0000395">
    <property type="term" value="P:mRNA 5'-splice site recognition"/>
    <property type="evidence" value="ECO:0007669"/>
    <property type="project" value="TreeGrafter"/>
</dbReference>
<dbReference type="SMART" id="SM00386">
    <property type="entry name" value="HAT"/>
    <property type="match status" value="4"/>
</dbReference>
<dbReference type="GO" id="GO:0071004">
    <property type="term" value="C:U2-type prespliceosome"/>
    <property type="evidence" value="ECO:0007669"/>
    <property type="project" value="TreeGrafter"/>
</dbReference>
<dbReference type="Pfam" id="PF23241">
    <property type="entry name" value="HAT_PRP39_C"/>
    <property type="match status" value="1"/>
</dbReference>
<gene>
    <name evidence="6" type="ORF">PUMCH_001518</name>
</gene>
<evidence type="ECO:0000256" key="2">
    <source>
        <dbReference type="ARBA" id="ARBA00022664"/>
    </source>
</evidence>
<evidence type="ECO:0000256" key="3">
    <source>
        <dbReference type="ARBA" id="ARBA00022737"/>
    </source>
</evidence>
<evidence type="ECO:0008006" key="8">
    <source>
        <dbReference type="Google" id="ProtNLM"/>
    </source>
</evidence>
<comment type="subcellular location">
    <subcellularLocation>
        <location evidence="1">Nucleus</location>
    </subcellularLocation>
</comment>
<evidence type="ECO:0000256" key="1">
    <source>
        <dbReference type="ARBA" id="ARBA00004123"/>
    </source>
</evidence>
<keyword evidence="3" id="KW-0677">Repeat</keyword>
<dbReference type="RefSeq" id="XP_062876634.1">
    <property type="nucleotide sequence ID" value="XM_063020564.1"/>
</dbReference>
<dbReference type="KEGG" id="asau:88172583"/>
<dbReference type="AlphaFoldDB" id="A0AAX4H6Q1"/>
<proteinExistence type="predicted"/>
<dbReference type="GeneID" id="88172583"/>
<accession>A0AAX4H6Q1</accession>
<organism evidence="6 7">
    <name type="scientific">Australozyma saopauloensis</name>
    <dbReference type="NCBI Taxonomy" id="291208"/>
    <lineage>
        <taxon>Eukaryota</taxon>
        <taxon>Fungi</taxon>
        <taxon>Dikarya</taxon>
        <taxon>Ascomycota</taxon>
        <taxon>Saccharomycotina</taxon>
        <taxon>Pichiomycetes</taxon>
        <taxon>Metschnikowiaceae</taxon>
        <taxon>Australozyma</taxon>
    </lineage>
</organism>
<dbReference type="InterPro" id="IPR003107">
    <property type="entry name" value="HAT"/>
</dbReference>
<keyword evidence="7" id="KW-1185">Reference proteome</keyword>
<dbReference type="Proteomes" id="UP001338582">
    <property type="component" value="Chromosome 2"/>
</dbReference>
<reference evidence="6 7" key="1">
    <citation type="submission" date="2023-10" db="EMBL/GenBank/DDBJ databases">
        <title>Draft Genome Sequence of Candida saopaulonensis from a very Premature Infant with Sepsis.</title>
        <authorList>
            <person name="Ning Y."/>
            <person name="Dai R."/>
            <person name="Xiao M."/>
            <person name="Xu Y."/>
            <person name="Yan Q."/>
            <person name="Zhang L."/>
        </authorList>
    </citation>
    <scope>NUCLEOTIDE SEQUENCE [LARGE SCALE GENOMIC DNA]</scope>
    <source>
        <strain evidence="6 7">19XY460</strain>
    </source>
</reference>
<evidence type="ECO:0000313" key="7">
    <source>
        <dbReference type="Proteomes" id="UP001338582"/>
    </source>
</evidence>
<evidence type="ECO:0000256" key="4">
    <source>
        <dbReference type="ARBA" id="ARBA00023187"/>
    </source>
</evidence>
<name>A0AAX4H6Q1_9ASCO</name>
<protein>
    <recommendedName>
        <fullName evidence="8">Pre-mRNA-processing factor 39</fullName>
    </recommendedName>
</protein>
<dbReference type="PANTHER" id="PTHR17204">
    <property type="entry name" value="PRE-MRNA PROCESSING PROTEIN PRP39-RELATED"/>
    <property type="match status" value="1"/>
</dbReference>
<dbReference type="InterPro" id="IPR059164">
    <property type="entry name" value="HAT_PRP39_C"/>
</dbReference>
<keyword evidence="2" id="KW-0507">mRNA processing</keyword>
<dbReference type="GO" id="GO:0000243">
    <property type="term" value="C:commitment complex"/>
    <property type="evidence" value="ECO:0007669"/>
    <property type="project" value="TreeGrafter"/>
</dbReference>
<dbReference type="Pfam" id="PF23240">
    <property type="entry name" value="HAT_PRP39_N"/>
    <property type="match status" value="1"/>
</dbReference>
<keyword evidence="4" id="KW-0508">mRNA splicing</keyword>